<dbReference type="InterPro" id="IPR000801">
    <property type="entry name" value="Esterase-like"/>
</dbReference>
<comment type="caution">
    <text evidence="2">The sequence shown here is derived from an EMBL/GenBank/DDBJ whole genome shotgun (WGS) entry which is preliminary data.</text>
</comment>
<evidence type="ECO:0000256" key="1">
    <source>
        <dbReference type="SAM" id="SignalP"/>
    </source>
</evidence>
<sequence length="360" mass="38466">MKLLSALLSSALLMSSAPAYQESSRHEQSSRWGVDATFSILNAMGSSSHLLTDLFTSEQEGYPYPVDASISTASVVSRTPTDEPGREKWLVASPSMGREIPVDVVLGSGGPVVYFLEGVDSPETSNWITKGHVQRVFGESDASIVIPSQGAGSMWTDWNQDDPKLGRNKWNTFVTQELAPVVEAELNHNGKRGIIGLSMGASGAVMMANNHPGFFDAVAGISGCYSTTSTVGQGTVDLTVGSLGGNPRNMWGPHGSPDWLRNDVAANPEGMRGTTLYLSAATGAWTDEEMAAYPDKSLDDRIGGTLLEAGSKRCTEEFSAALDDASLPHTTDYLDAGVHDWVMFGKQLQPAWDAIKPALY</sequence>
<accession>A0A558GJQ9</accession>
<reference evidence="2 3" key="1">
    <citation type="submission" date="2019-07" db="EMBL/GenBank/DDBJ databases">
        <title>Draft genome of C. aurimucosum strain 14-2523.</title>
        <authorList>
            <person name="Pacheco L.G.C."/>
            <person name="Aguiar E.R.G.R."/>
            <person name="Navas J."/>
            <person name="Santos C.S."/>
            <person name="Rocha D.J.P.G."/>
        </authorList>
    </citation>
    <scope>NUCLEOTIDE SEQUENCE [LARGE SCALE GENOMIC DNA]</scope>
    <source>
        <strain evidence="2 3">14-2523</strain>
    </source>
</reference>
<dbReference type="SUPFAM" id="SSF53474">
    <property type="entry name" value="alpha/beta-Hydrolases"/>
    <property type="match status" value="1"/>
</dbReference>
<feature type="chain" id="PRO_5038712048" evidence="1">
    <location>
        <begin position="20"/>
        <end position="360"/>
    </location>
</feature>
<name>A0A558GJQ9_9CORY</name>
<dbReference type="EMBL" id="VMTY01000009">
    <property type="protein sequence ID" value="TVU57116.1"/>
    <property type="molecule type" value="Genomic_DNA"/>
</dbReference>
<dbReference type="Pfam" id="PF00756">
    <property type="entry name" value="Esterase"/>
    <property type="match status" value="1"/>
</dbReference>
<organism evidence="2 3">
    <name type="scientific">Corynebacterium aurimucosum</name>
    <dbReference type="NCBI Taxonomy" id="169292"/>
    <lineage>
        <taxon>Bacteria</taxon>
        <taxon>Bacillati</taxon>
        <taxon>Actinomycetota</taxon>
        <taxon>Actinomycetes</taxon>
        <taxon>Mycobacteriales</taxon>
        <taxon>Corynebacteriaceae</taxon>
        <taxon>Corynebacterium</taxon>
    </lineage>
</organism>
<dbReference type="Proteomes" id="UP000320531">
    <property type="component" value="Unassembled WGS sequence"/>
</dbReference>
<dbReference type="AlphaFoldDB" id="A0A558GJQ9"/>
<dbReference type="InterPro" id="IPR050583">
    <property type="entry name" value="Mycobacterial_A85_antigen"/>
</dbReference>
<dbReference type="InterPro" id="IPR029058">
    <property type="entry name" value="AB_hydrolase_fold"/>
</dbReference>
<protein>
    <submittedName>
        <fullName evidence="2">Esterase family protein</fullName>
    </submittedName>
</protein>
<keyword evidence="1" id="KW-0732">Signal</keyword>
<proteinExistence type="predicted"/>
<dbReference type="PANTHER" id="PTHR48098:SF1">
    <property type="entry name" value="DIACYLGLYCEROL ACYLTRANSFERASE_MYCOLYLTRANSFERASE AG85A"/>
    <property type="match status" value="1"/>
</dbReference>
<dbReference type="PANTHER" id="PTHR48098">
    <property type="entry name" value="ENTEROCHELIN ESTERASE-RELATED"/>
    <property type="match status" value="1"/>
</dbReference>
<gene>
    <name evidence="2" type="ORF">FQK23_04250</name>
</gene>
<evidence type="ECO:0000313" key="3">
    <source>
        <dbReference type="Proteomes" id="UP000320531"/>
    </source>
</evidence>
<evidence type="ECO:0000313" key="2">
    <source>
        <dbReference type="EMBL" id="TVU57116.1"/>
    </source>
</evidence>
<dbReference type="Gene3D" id="3.40.50.1820">
    <property type="entry name" value="alpha/beta hydrolase"/>
    <property type="match status" value="1"/>
</dbReference>
<feature type="signal peptide" evidence="1">
    <location>
        <begin position="1"/>
        <end position="19"/>
    </location>
</feature>
<dbReference type="GO" id="GO:0016747">
    <property type="term" value="F:acyltransferase activity, transferring groups other than amino-acyl groups"/>
    <property type="evidence" value="ECO:0007669"/>
    <property type="project" value="TreeGrafter"/>
</dbReference>